<keyword evidence="3" id="KW-1185">Reference proteome</keyword>
<dbReference type="EMBL" id="VTPC01090687">
    <property type="protein sequence ID" value="KAF2881883.1"/>
    <property type="molecule type" value="Genomic_DNA"/>
</dbReference>
<keyword evidence="1" id="KW-0472">Membrane</keyword>
<keyword evidence="1" id="KW-0812">Transmembrane</keyword>
<sequence length="148" mass="17071">MREVLRKYISCFRSVLQTSISFLNLSVFTLKKRMSSIRILTGILIILSAFILLLHQKQHIQGVSAATVNMENNHRPHRPVPRVAARLPVHYSKIRTESLSDFLDDDDLFDLSKRQVADDYGHLRFGKRGEDFDDYGHLRFGRSGGEKK</sequence>
<name>A0A8K0CC94_IGNLU</name>
<evidence type="ECO:0000313" key="3">
    <source>
        <dbReference type="Proteomes" id="UP000801492"/>
    </source>
</evidence>
<gene>
    <name evidence="2" type="ORF">ILUMI_24288</name>
</gene>
<evidence type="ECO:0000256" key="1">
    <source>
        <dbReference type="SAM" id="Phobius"/>
    </source>
</evidence>
<feature type="transmembrane region" description="Helical" evidence="1">
    <location>
        <begin position="36"/>
        <end position="54"/>
    </location>
</feature>
<protein>
    <recommendedName>
        <fullName evidence="4">Sulfakinin</fullName>
    </recommendedName>
</protein>
<dbReference type="InterPro" id="IPR013259">
    <property type="entry name" value="Sulfakinin"/>
</dbReference>
<keyword evidence="1" id="KW-1133">Transmembrane helix</keyword>
<dbReference type="OrthoDB" id="6360815at2759"/>
<comment type="caution">
    <text evidence="2">The sequence shown here is derived from an EMBL/GenBank/DDBJ whole genome shotgun (WGS) entry which is preliminary data.</text>
</comment>
<organism evidence="2 3">
    <name type="scientific">Ignelater luminosus</name>
    <name type="common">Cucubano</name>
    <name type="synonym">Pyrophorus luminosus</name>
    <dbReference type="NCBI Taxonomy" id="2038154"/>
    <lineage>
        <taxon>Eukaryota</taxon>
        <taxon>Metazoa</taxon>
        <taxon>Ecdysozoa</taxon>
        <taxon>Arthropoda</taxon>
        <taxon>Hexapoda</taxon>
        <taxon>Insecta</taxon>
        <taxon>Pterygota</taxon>
        <taxon>Neoptera</taxon>
        <taxon>Endopterygota</taxon>
        <taxon>Coleoptera</taxon>
        <taxon>Polyphaga</taxon>
        <taxon>Elateriformia</taxon>
        <taxon>Elateroidea</taxon>
        <taxon>Elateridae</taxon>
        <taxon>Agrypninae</taxon>
        <taxon>Pyrophorini</taxon>
        <taxon>Ignelater</taxon>
    </lineage>
</organism>
<accession>A0A8K0CC94</accession>
<dbReference type="Pfam" id="PF08257">
    <property type="entry name" value="Sulfakinin"/>
    <property type="match status" value="2"/>
</dbReference>
<reference evidence="2" key="1">
    <citation type="submission" date="2019-08" db="EMBL/GenBank/DDBJ databases">
        <title>The genome of the North American firefly Photinus pyralis.</title>
        <authorList>
            <consortium name="Photinus pyralis genome working group"/>
            <person name="Fallon T.R."/>
            <person name="Sander Lower S.E."/>
            <person name="Weng J.-K."/>
        </authorList>
    </citation>
    <scope>NUCLEOTIDE SEQUENCE</scope>
    <source>
        <strain evidence="2">TRF0915ILg1</strain>
        <tissue evidence="2">Whole body</tissue>
    </source>
</reference>
<evidence type="ECO:0008006" key="4">
    <source>
        <dbReference type="Google" id="ProtNLM"/>
    </source>
</evidence>
<proteinExistence type="predicted"/>
<dbReference type="AlphaFoldDB" id="A0A8K0CC94"/>
<dbReference type="Proteomes" id="UP000801492">
    <property type="component" value="Unassembled WGS sequence"/>
</dbReference>
<evidence type="ECO:0000313" key="2">
    <source>
        <dbReference type="EMBL" id="KAF2881883.1"/>
    </source>
</evidence>